<dbReference type="InterPro" id="IPR007318">
    <property type="entry name" value="Phopholipid_MeTrfase"/>
</dbReference>
<name>A0AA36HMF6_9DINO</name>
<dbReference type="PANTHER" id="PTHR15458">
    <property type="entry name" value="PHOSPHATIDYLETHANOLAMINE N-METHYLTRANSFERASE"/>
    <property type="match status" value="1"/>
</dbReference>
<comment type="pathway">
    <text evidence="3">Lipid metabolism.</text>
</comment>
<keyword evidence="7" id="KW-0949">S-adenosyl-L-methionine</keyword>
<dbReference type="EC" id="2.1.1.71" evidence="15"/>
<evidence type="ECO:0000256" key="7">
    <source>
        <dbReference type="ARBA" id="ARBA00022691"/>
    </source>
</evidence>
<keyword evidence="14" id="KW-1208">Phospholipid metabolism</keyword>
<keyword evidence="6" id="KW-0808">Transferase</keyword>
<evidence type="ECO:0000256" key="3">
    <source>
        <dbReference type="ARBA" id="ARBA00005189"/>
    </source>
</evidence>
<evidence type="ECO:0000256" key="5">
    <source>
        <dbReference type="ARBA" id="ARBA00022603"/>
    </source>
</evidence>
<keyword evidence="5" id="KW-0489">Methyltransferase</keyword>
<sequence length="198" mass="22171">MSFELAAFPLLGIERFLYGYIYQFPESFMRCCKGPLKPLLDFDEGVYWQVAKHLGVGIKVFQFGVVGYDLFLRRSLSLAEPALLCPGLGLVGLGQLLNSATFKAIGAKGVYYGAQLGYDVPWATGFPYNLGIGDPQYWGVIFSVWGFYLCLAGERNLLAPHFLVPWLETFWYIMSMKLLEHSGNGGRILKALGFKKDK</sequence>
<comment type="subcellular location">
    <subcellularLocation>
        <location evidence="1">Endoplasmic reticulum membrane</location>
        <topology evidence="1">Multi-pass membrane protein</topology>
    </subcellularLocation>
</comment>
<evidence type="ECO:0000256" key="14">
    <source>
        <dbReference type="ARBA" id="ARBA00023264"/>
    </source>
</evidence>
<dbReference type="PANTHER" id="PTHR15458:SF5">
    <property type="entry name" value="PHOSPHATIDYLETHANOLAMINE N-METHYLTRANSFERASE"/>
    <property type="match status" value="1"/>
</dbReference>
<evidence type="ECO:0000256" key="2">
    <source>
        <dbReference type="ARBA" id="ARBA00004969"/>
    </source>
</evidence>
<evidence type="ECO:0000256" key="8">
    <source>
        <dbReference type="ARBA" id="ARBA00022692"/>
    </source>
</evidence>
<dbReference type="Pfam" id="PF04191">
    <property type="entry name" value="PEMT"/>
    <property type="match status" value="1"/>
</dbReference>
<evidence type="ECO:0000256" key="15">
    <source>
        <dbReference type="ARBA" id="ARBA00034137"/>
    </source>
</evidence>
<dbReference type="InterPro" id="IPR024960">
    <property type="entry name" value="PEMT/MFAP"/>
</dbReference>
<keyword evidence="4" id="KW-0444">Lipid biosynthesis</keyword>
<comment type="pathway">
    <text evidence="2">Phospholipid metabolism; phosphatidylcholine biosynthesis.</text>
</comment>
<proteinExistence type="predicted"/>
<dbReference type="EMBL" id="CAUJNA010000085">
    <property type="protein sequence ID" value="CAJ1371541.1"/>
    <property type="molecule type" value="Genomic_DNA"/>
</dbReference>
<evidence type="ECO:0000256" key="6">
    <source>
        <dbReference type="ARBA" id="ARBA00022679"/>
    </source>
</evidence>
<keyword evidence="8" id="KW-0812">Transmembrane</keyword>
<evidence type="ECO:0000313" key="17">
    <source>
        <dbReference type="Proteomes" id="UP001178507"/>
    </source>
</evidence>
<evidence type="ECO:0000256" key="13">
    <source>
        <dbReference type="ARBA" id="ARBA00023209"/>
    </source>
</evidence>
<evidence type="ECO:0000256" key="9">
    <source>
        <dbReference type="ARBA" id="ARBA00022824"/>
    </source>
</evidence>
<keyword evidence="9" id="KW-0256">Endoplasmic reticulum</keyword>
<dbReference type="AlphaFoldDB" id="A0AA36HMF6"/>
<evidence type="ECO:0000256" key="11">
    <source>
        <dbReference type="ARBA" id="ARBA00023098"/>
    </source>
</evidence>
<accession>A0AA36HMF6</accession>
<dbReference type="GO" id="GO:0005789">
    <property type="term" value="C:endoplasmic reticulum membrane"/>
    <property type="evidence" value="ECO:0007669"/>
    <property type="project" value="UniProtKB-SubCell"/>
</dbReference>
<dbReference type="GO" id="GO:0032259">
    <property type="term" value="P:methylation"/>
    <property type="evidence" value="ECO:0007669"/>
    <property type="project" value="UniProtKB-KW"/>
</dbReference>
<comment type="caution">
    <text evidence="16">The sequence shown here is derived from an EMBL/GenBank/DDBJ whole genome shotgun (WGS) entry which is preliminary data.</text>
</comment>
<dbReference type="GO" id="GO:0000773">
    <property type="term" value="F:phosphatidyl-N-methylethanolamine N-methyltransferase activity"/>
    <property type="evidence" value="ECO:0007669"/>
    <property type="project" value="UniProtKB-EC"/>
</dbReference>
<organism evidence="16 17">
    <name type="scientific">Effrenium voratum</name>
    <dbReference type="NCBI Taxonomy" id="2562239"/>
    <lineage>
        <taxon>Eukaryota</taxon>
        <taxon>Sar</taxon>
        <taxon>Alveolata</taxon>
        <taxon>Dinophyceae</taxon>
        <taxon>Suessiales</taxon>
        <taxon>Symbiodiniaceae</taxon>
        <taxon>Effrenium</taxon>
    </lineage>
</organism>
<keyword evidence="10" id="KW-1133">Transmembrane helix</keyword>
<dbReference type="GO" id="GO:0006656">
    <property type="term" value="P:phosphatidylcholine biosynthetic process"/>
    <property type="evidence" value="ECO:0007669"/>
    <property type="project" value="InterPro"/>
</dbReference>
<gene>
    <name evidence="16" type="ORF">EVOR1521_LOCUS1837</name>
</gene>
<reference evidence="16" key="1">
    <citation type="submission" date="2023-08" db="EMBL/GenBank/DDBJ databases">
        <authorList>
            <person name="Chen Y."/>
            <person name="Shah S."/>
            <person name="Dougan E. K."/>
            <person name="Thang M."/>
            <person name="Chan C."/>
        </authorList>
    </citation>
    <scope>NUCLEOTIDE SEQUENCE</scope>
</reference>
<dbReference type="Proteomes" id="UP001178507">
    <property type="component" value="Unassembled WGS sequence"/>
</dbReference>
<keyword evidence="17" id="KW-1185">Reference proteome</keyword>
<evidence type="ECO:0000256" key="1">
    <source>
        <dbReference type="ARBA" id="ARBA00004477"/>
    </source>
</evidence>
<evidence type="ECO:0000313" key="16">
    <source>
        <dbReference type="EMBL" id="CAJ1371541.1"/>
    </source>
</evidence>
<protein>
    <recommendedName>
        <fullName evidence="15">phosphatidyl-N-methylethanolamine N-methyltransferase</fullName>
        <ecNumber evidence="15">2.1.1.71</ecNumber>
    </recommendedName>
</protein>
<evidence type="ECO:0000256" key="4">
    <source>
        <dbReference type="ARBA" id="ARBA00022516"/>
    </source>
</evidence>
<keyword evidence="11" id="KW-0443">Lipid metabolism</keyword>
<keyword evidence="12" id="KW-0472">Membrane</keyword>
<evidence type="ECO:0000256" key="12">
    <source>
        <dbReference type="ARBA" id="ARBA00023136"/>
    </source>
</evidence>
<keyword evidence="13" id="KW-0594">Phospholipid biosynthesis</keyword>
<evidence type="ECO:0000256" key="10">
    <source>
        <dbReference type="ARBA" id="ARBA00022989"/>
    </source>
</evidence>